<gene>
    <name evidence="2" type="ORF">N7532_010411</name>
</gene>
<reference evidence="2" key="2">
    <citation type="journal article" date="2023" name="IMA Fungus">
        <title>Comparative genomic study of the Penicillium genus elucidates a diverse pangenome and 15 lateral gene transfer events.</title>
        <authorList>
            <person name="Petersen C."/>
            <person name="Sorensen T."/>
            <person name="Nielsen M.R."/>
            <person name="Sondergaard T.E."/>
            <person name="Sorensen J.L."/>
            <person name="Fitzpatrick D.A."/>
            <person name="Frisvad J.C."/>
            <person name="Nielsen K.L."/>
        </authorList>
    </citation>
    <scope>NUCLEOTIDE SEQUENCE</scope>
    <source>
        <strain evidence="2">IBT 30761</strain>
    </source>
</reference>
<evidence type="ECO:0000313" key="2">
    <source>
        <dbReference type="EMBL" id="KAJ5085640.1"/>
    </source>
</evidence>
<evidence type="ECO:0000256" key="1">
    <source>
        <dbReference type="SAM" id="MobiDB-lite"/>
    </source>
</evidence>
<name>A0A9W9EPR5_9EURO</name>
<dbReference type="EMBL" id="JAPQKI010000010">
    <property type="protein sequence ID" value="KAJ5085640.1"/>
    <property type="molecule type" value="Genomic_DNA"/>
</dbReference>
<dbReference type="GeneID" id="81361881"/>
<dbReference type="Proteomes" id="UP001149074">
    <property type="component" value="Unassembled WGS sequence"/>
</dbReference>
<protein>
    <submittedName>
        <fullName evidence="2">Uncharacterized protein</fullName>
    </submittedName>
</protein>
<dbReference type="OrthoDB" id="3431997at2759"/>
<proteinExistence type="predicted"/>
<keyword evidence="3" id="KW-1185">Reference proteome</keyword>
<dbReference type="RefSeq" id="XP_056470318.1">
    <property type="nucleotide sequence ID" value="XM_056622902.1"/>
</dbReference>
<reference evidence="2" key="1">
    <citation type="submission" date="2022-11" db="EMBL/GenBank/DDBJ databases">
        <authorList>
            <person name="Petersen C."/>
        </authorList>
    </citation>
    <scope>NUCLEOTIDE SEQUENCE</scope>
    <source>
        <strain evidence="2">IBT 30761</strain>
    </source>
</reference>
<feature type="region of interest" description="Disordered" evidence="1">
    <location>
        <begin position="1"/>
        <end position="25"/>
    </location>
</feature>
<organism evidence="2 3">
    <name type="scientific">Penicillium argentinense</name>
    <dbReference type="NCBI Taxonomy" id="1131581"/>
    <lineage>
        <taxon>Eukaryota</taxon>
        <taxon>Fungi</taxon>
        <taxon>Dikarya</taxon>
        <taxon>Ascomycota</taxon>
        <taxon>Pezizomycotina</taxon>
        <taxon>Eurotiomycetes</taxon>
        <taxon>Eurotiomycetidae</taxon>
        <taxon>Eurotiales</taxon>
        <taxon>Aspergillaceae</taxon>
        <taxon>Penicillium</taxon>
    </lineage>
</organism>
<accession>A0A9W9EPR5</accession>
<dbReference type="AlphaFoldDB" id="A0A9W9EPR5"/>
<comment type="caution">
    <text evidence="2">The sequence shown here is derived from an EMBL/GenBank/DDBJ whole genome shotgun (WGS) entry which is preliminary data.</text>
</comment>
<sequence>MASALNRSDSIESAHPSGLGEQGPSRIYQISRPAFHRHYEVKSADDQVLFYGKISTFTHKKPDVTIHAGDSEHTAVMAACKFIKLSGDFKLAIGDPIDENNVVWEDMTKESAIHSKYRFEMTVPNKQQTGNRERRGFLWKRTRHVAVDGESAPILGSRSFKLVDESTGQVLAVFTREISFNKCGKLQIKAEYGEAFEKMVVISLLGLYERARRRNNSAAAGGGGGGG</sequence>
<evidence type="ECO:0000313" key="3">
    <source>
        <dbReference type="Proteomes" id="UP001149074"/>
    </source>
</evidence>